<name>A0ACC0D2V6_9PEZI</name>
<organism evidence="1 2">
    <name type="scientific">Hypoxylon rubiginosum</name>
    <dbReference type="NCBI Taxonomy" id="110542"/>
    <lineage>
        <taxon>Eukaryota</taxon>
        <taxon>Fungi</taxon>
        <taxon>Dikarya</taxon>
        <taxon>Ascomycota</taxon>
        <taxon>Pezizomycotina</taxon>
        <taxon>Sordariomycetes</taxon>
        <taxon>Xylariomycetidae</taxon>
        <taxon>Xylariales</taxon>
        <taxon>Hypoxylaceae</taxon>
        <taxon>Hypoxylon</taxon>
    </lineage>
</organism>
<proteinExistence type="predicted"/>
<evidence type="ECO:0000313" key="2">
    <source>
        <dbReference type="Proteomes" id="UP001497680"/>
    </source>
</evidence>
<dbReference type="EMBL" id="MU394310">
    <property type="protein sequence ID" value="KAI6087099.1"/>
    <property type="molecule type" value="Genomic_DNA"/>
</dbReference>
<comment type="caution">
    <text evidence="1">The sequence shown here is derived from an EMBL/GenBank/DDBJ whole genome shotgun (WGS) entry which is preliminary data.</text>
</comment>
<accession>A0ACC0D2V6</accession>
<reference evidence="1 2" key="1">
    <citation type="journal article" date="2022" name="New Phytol.">
        <title>Ecological generalism drives hyperdiversity of secondary metabolite gene clusters in xylarialean endophytes.</title>
        <authorList>
            <person name="Franco M.E.E."/>
            <person name="Wisecaver J.H."/>
            <person name="Arnold A.E."/>
            <person name="Ju Y.M."/>
            <person name="Slot J.C."/>
            <person name="Ahrendt S."/>
            <person name="Moore L.P."/>
            <person name="Eastman K.E."/>
            <person name="Scott K."/>
            <person name="Konkel Z."/>
            <person name="Mondo S.J."/>
            <person name="Kuo A."/>
            <person name="Hayes R.D."/>
            <person name="Haridas S."/>
            <person name="Andreopoulos B."/>
            <person name="Riley R."/>
            <person name="LaButti K."/>
            <person name="Pangilinan J."/>
            <person name="Lipzen A."/>
            <person name="Amirebrahimi M."/>
            <person name="Yan J."/>
            <person name="Adam C."/>
            <person name="Keymanesh K."/>
            <person name="Ng V."/>
            <person name="Louie K."/>
            <person name="Northen T."/>
            <person name="Drula E."/>
            <person name="Henrissat B."/>
            <person name="Hsieh H.M."/>
            <person name="Youens-Clark K."/>
            <person name="Lutzoni F."/>
            <person name="Miadlikowska J."/>
            <person name="Eastwood D.C."/>
            <person name="Hamelin R.C."/>
            <person name="Grigoriev I.V."/>
            <person name="U'Ren J.M."/>
        </authorList>
    </citation>
    <scope>NUCLEOTIDE SEQUENCE [LARGE SCALE GENOMIC DNA]</scope>
    <source>
        <strain evidence="1 2">ER1909</strain>
    </source>
</reference>
<keyword evidence="2" id="KW-1185">Reference proteome</keyword>
<sequence>MCMKATCKTCSKTTWFGCGNHIPSVLDKINTDEWCTCEPKVEVNGTKYPPKVAA</sequence>
<gene>
    <name evidence="1" type="ORF">F4821DRAFT_237063</name>
</gene>
<protein>
    <submittedName>
        <fullName evidence="1">Uncharacterized protein</fullName>
    </submittedName>
</protein>
<dbReference type="Proteomes" id="UP001497680">
    <property type="component" value="Unassembled WGS sequence"/>
</dbReference>
<evidence type="ECO:0000313" key="1">
    <source>
        <dbReference type="EMBL" id="KAI6087099.1"/>
    </source>
</evidence>